<evidence type="ECO:0000313" key="3">
    <source>
        <dbReference type="Proteomes" id="UP000233551"/>
    </source>
</evidence>
<feature type="compositionally biased region" description="Basic and acidic residues" evidence="1">
    <location>
        <begin position="146"/>
        <end position="161"/>
    </location>
</feature>
<organism evidence="2 3">
    <name type="scientific">Punica granatum</name>
    <name type="common">Pomegranate</name>
    <dbReference type="NCBI Taxonomy" id="22663"/>
    <lineage>
        <taxon>Eukaryota</taxon>
        <taxon>Viridiplantae</taxon>
        <taxon>Streptophyta</taxon>
        <taxon>Embryophyta</taxon>
        <taxon>Tracheophyta</taxon>
        <taxon>Spermatophyta</taxon>
        <taxon>Magnoliopsida</taxon>
        <taxon>eudicotyledons</taxon>
        <taxon>Gunneridae</taxon>
        <taxon>Pentapetalae</taxon>
        <taxon>rosids</taxon>
        <taxon>malvids</taxon>
        <taxon>Myrtales</taxon>
        <taxon>Lythraceae</taxon>
        <taxon>Punica</taxon>
    </lineage>
</organism>
<sequence>MTYHRLVPNLEAPYPGSHRQERARVQCDEATQCELKPATQSFNNSSSTINMISLCFLGDSEEDSMDLVAPIIINYEPFEPLKITYVTPDLGASLEVIEFEGRAPFHYESNRKVPWVSEAQIVEPSKDEFMKMTRFGRNYEAPSPQDKGKAPKKAPEEPLKKKVTNEESLKARHVGTRNSLPHIPKGNRYQQGLSFCPTIKDIVEARSNRTLGSVAHDETSSFMAFFWGPPQLMGGTLADSLSTAVTTTPALLTLGPILKETFPRDFIRHLVKTKLCLDDQM</sequence>
<comment type="caution">
    <text evidence="2">The sequence shown here is derived from an EMBL/GenBank/DDBJ whole genome shotgun (WGS) entry which is preliminary data.</text>
</comment>
<dbReference type="EMBL" id="PGOL01002613">
    <property type="protein sequence ID" value="PKI46465.1"/>
    <property type="molecule type" value="Genomic_DNA"/>
</dbReference>
<evidence type="ECO:0000256" key="1">
    <source>
        <dbReference type="SAM" id="MobiDB-lite"/>
    </source>
</evidence>
<evidence type="ECO:0000313" key="2">
    <source>
        <dbReference type="EMBL" id="PKI46465.1"/>
    </source>
</evidence>
<accession>A0A2I0IR38</accession>
<name>A0A2I0IR38_PUNGR</name>
<reference evidence="2 3" key="1">
    <citation type="submission" date="2017-11" db="EMBL/GenBank/DDBJ databases">
        <title>De-novo sequencing of pomegranate (Punica granatum L.) genome.</title>
        <authorList>
            <person name="Akparov Z."/>
            <person name="Amiraslanov A."/>
            <person name="Hajiyeva S."/>
            <person name="Abbasov M."/>
            <person name="Kaur K."/>
            <person name="Hamwieh A."/>
            <person name="Solovyev V."/>
            <person name="Salamov A."/>
            <person name="Braich B."/>
            <person name="Kosarev P."/>
            <person name="Mahmoud A."/>
            <person name="Hajiyev E."/>
            <person name="Babayeva S."/>
            <person name="Izzatullayeva V."/>
            <person name="Mammadov A."/>
            <person name="Mammadov A."/>
            <person name="Sharifova S."/>
            <person name="Ojaghi J."/>
            <person name="Eynullazada K."/>
            <person name="Bayramov B."/>
            <person name="Abdulazimova A."/>
            <person name="Shahmuradov I."/>
        </authorList>
    </citation>
    <scope>NUCLEOTIDE SEQUENCE [LARGE SCALE GENOMIC DNA]</scope>
    <source>
        <strain evidence="3">cv. AG2017</strain>
        <tissue evidence="2">Leaf</tissue>
    </source>
</reference>
<proteinExistence type="predicted"/>
<dbReference type="AlphaFoldDB" id="A0A2I0IR38"/>
<dbReference type="Proteomes" id="UP000233551">
    <property type="component" value="Unassembled WGS sequence"/>
</dbReference>
<keyword evidence="3" id="KW-1185">Reference proteome</keyword>
<gene>
    <name evidence="2" type="ORF">CRG98_033163</name>
</gene>
<protein>
    <submittedName>
        <fullName evidence="2">Uncharacterized protein</fullName>
    </submittedName>
</protein>
<feature type="region of interest" description="Disordered" evidence="1">
    <location>
        <begin position="137"/>
        <end position="161"/>
    </location>
</feature>